<keyword evidence="1 2" id="KW-0238">DNA-binding</keyword>
<dbReference type="Pfam" id="PF00046">
    <property type="entry name" value="Homeodomain"/>
    <property type="match status" value="1"/>
</dbReference>
<dbReference type="CDD" id="cd00086">
    <property type="entry name" value="homeodomain"/>
    <property type="match status" value="1"/>
</dbReference>
<feature type="compositionally biased region" description="Basic and acidic residues" evidence="3">
    <location>
        <begin position="68"/>
        <end position="83"/>
    </location>
</feature>
<dbReference type="Proteomes" id="UP000558488">
    <property type="component" value="Unassembled WGS sequence"/>
</dbReference>
<evidence type="ECO:0000256" key="3">
    <source>
        <dbReference type="SAM" id="MobiDB-lite"/>
    </source>
</evidence>
<feature type="DNA-binding region" description="Homeobox" evidence="1">
    <location>
        <begin position="116"/>
        <end position="175"/>
    </location>
</feature>
<dbReference type="AlphaFoldDB" id="A0A7J7ZKA1"/>
<evidence type="ECO:0000259" key="4">
    <source>
        <dbReference type="PROSITE" id="PS50071"/>
    </source>
</evidence>
<comment type="caution">
    <text evidence="5">The sequence shown here is derived from an EMBL/GenBank/DDBJ whole genome shotgun (WGS) entry which is preliminary data.</text>
</comment>
<keyword evidence="1 2" id="KW-0539">Nucleus</keyword>
<feature type="region of interest" description="Disordered" evidence="3">
    <location>
        <begin position="53"/>
        <end position="118"/>
    </location>
</feature>
<keyword evidence="6" id="KW-1185">Reference proteome</keyword>
<sequence length="190" mass="22804">MDSSLLSPTVIHCQDISRSDRKKLDFGNPMAFPTSLLFKQFCHLHDLAIQKQPVMPCDKNPEQPNRSHSKDERRKNKTWREGEGEKEEEMEKDGKEKLAEEQEEEKKGEKMECEEEYPEKRLVSKPLMDTLWATFKLNKCPTKGLSLSLAFEFNMTEKQVNQWFLKKRKKFKQEMYKRKYKRKLKRKKRD</sequence>
<evidence type="ECO:0000256" key="2">
    <source>
        <dbReference type="RuleBase" id="RU000682"/>
    </source>
</evidence>
<feature type="compositionally biased region" description="Basic and acidic residues" evidence="3">
    <location>
        <begin position="92"/>
        <end position="111"/>
    </location>
</feature>
<evidence type="ECO:0000256" key="1">
    <source>
        <dbReference type="PROSITE-ProRule" id="PRU00108"/>
    </source>
</evidence>
<accession>A0A7J7ZKA1</accession>
<dbReference type="EMBL" id="JACAGB010000003">
    <property type="protein sequence ID" value="KAF6374687.1"/>
    <property type="molecule type" value="Genomic_DNA"/>
</dbReference>
<comment type="subcellular location">
    <subcellularLocation>
        <location evidence="1 2">Nucleus</location>
    </subcellularLocation>
</comment>
<organism evidence="5 6">
    <name type="scientific">Pipistrellus kuhlii</name>
    <name type="common">Kuhl's pipistrelle</name>
    <dbReference type="NCBI Taxonomy" id="59472"/>
    <lineage>
        <taxon>Eukaryota</taxon>
        <taxon>Metazoa</taxon>
        <taxon>Chordata</taxon>
        <taxon>Craniata</taxon>
        <taxon>Vertebrata</taxon>
        <taxon>Euteleostomi</taxon>
        <taxon>Mammalia</taxon>
        <taxon>Eutheria</taxon>
        <taxon>Laurasiatheria</taxon>
        <taxon>Chiroptera</taxon>
        <taxon>Yangochiroptera</taxon>
        <taxon>Vespertilionidae</taxon>
        <taxon>Pipistrellus</taxon>
    </lineage>
</organism>
<evidence type="ECO:0000313" key="6">
    <source>
        <dbReference type="Proteomes" id="UP000558488"/>
    </source>
</evidence>
<dbReference type="Gene3D" id="1.10.10.60">
    <property type="entry name" value="Homeodomain-like"/>
    <property type="match status" value="1"/>
</dbReference>
<name>A0A7J7ZKA1_PIPKU</name>
<proteinExistence type="predicted"/>
<dbReference type="PROSITE" id="PS50071">
    <property type="entry name" value="HOMEOBOX_2"/>
    <property type="match status" value="1"/>
</dbReference>
<feature type="domain" description="Homeobox" evidence="4">
    <location>
        <begin position="114"/>
        <end position="174"/>
    </location>
</feature>
<keyword evidence="1 2" id="KW-0371">Homeobox</keyword>
<dbReference type="GO" id="GO:0003677">
    <property type="term" value="F:DNA binding"/>
    <property type="evidence" value="ECO:0007669"/>
    <property type="project" value="UniProtKB-UniRule"/>
</dbReference>
<protein>
    <submittedName>
        <fullName evidence="5">NANOG neighbor homeobox</fullName>
    </submittedName>
</protein>
<dbReference type="InterPro" id="IPR009057">
    <property type="entry name" value="Homeodomain-like_sf"/>
</dbReference>
<dbReference type="SUPFAM" id="SSF46689">
    <property type="entry name" value="Homeodomain-like"/>
    <property type="match status" value="1"/>
</dbReference>
<dbReference type="InterPro" id="IPR001356">
    <property type="entry name" value="HD"/>
</dbReference>
<dbReference type="GO" id="GO:0005634">
    <property type="term" value="C:nucleus"/>
    <property type="evidence" value="ECO:0007669"/>
    <property type="project" value="UniProtKB-SubCell"/>
</dbReference>
<gene>
    <name evidence="5" type="ORF">mPipKuh1_012109</name>
</gene>
<reference evidence="5 6" key="1">
    <citation type="journal article" date="2020" name="Nature">
        <title>Six reference-quality genomes reveal evolution of bat adaptations.</title>
        <authorList>
            <person name="Jebb D."/>
            <person name="Huang Z."/>
            <person name="Pippel M."/>
            <person name="Hughes G.M."/>
            <person name="Lavrichenko K."/>
            <person name="Devanna P."/>
            <person name="Winkler S."/>
            <person name="Jermiin L.S."/>
            <person name="Skirmuntt E.C."/>
            <person name="Katzourakis A."/>
            <person name="Burkitt-Gray L."/>
            <person name="Ray D.A."/>
            <person name="Sullivan K.A.M."/>
            <person name="Roscito J.G."/>
            <person name="Kirilenko B.M."/>
            <person name="Davalos L.M."/>
            <person name="Corthals A.P."/>
            <person name="Power M.L."/>
            <person name="Jones G."/>
            <person name="Ransome R.D."/>
            <person name="Dechmann D.K.N."/>
            <person name="Locatelli A.G."/>
            <person name="Puechmaille S.J."/>
            <person name="Fedrigo O."/>
            <person name="Jarvis E.D."/>
            <person name="Hiller M."/>
            <person name="Vernes S.C."/>
            <person name="Myers E.W."/>
            <person name="Teeling E.C."/>
        </authorList>
    </citation>
    <scope>NUCLEOTIDE SEQUENCE [LARGE SCALE GENOMIC DNA]</scope>
    <source>
        <strain evidence="5">MPipKuh1</strain>
        <tissue evidence="5">Flight muscle</tissue>
    </source>
</reference>
<evidence type="ECO:0000313" key="5">
    <source>
        <dbReference type="EMBL" id="KAF6374687.1"/>
    </source>
</evidence>